<organism evidence="1 2">
    <name type="scientific">Achromobacter aloeverae</name>
    <dbReference type="NCBI Taxonomy" id="1750518"/>
    <lineage>
        <taxon>Bacteria</taxon>
        <taxon>Pseudomonadati</taxon>
        <taxon>Pseudomonadota</taxon>
        <taxon>Betaproteobacteria</taxon>
        <taxon>Burkholderiales</taxon>
        <taxon>Alcaligenaceae</taxon>
        <taxon>Achromobacter</taxon>
    </lineage>
</organism>
<dbReference type="EMBL" id="PYAL01000003">
    <property type="protein sequence ID" value="RXN90400.1"/>
    <property type="molecule type" value="Genomic_DNA"/>
</dbReference>
<evidence type="ECO:0000313" key="1">
    <source>
        <dbReference type="EMBL" id="RXN90400.1"/>
    </source>
</evidence>
<dbReference type="AlphaFoldDB" id="A0A4Q1HJX2"/>
<evidence type="ECO:0000313" key="2">
    <source>
        <dbReference type="Proteomes" id="UP000290849"/>
    </source>
</evidence>
<proteinExistence type="predicted"/>
<comment type="caution">
    <text evidence="1">The sequence shown here is derived from an EMBL/GenBank/DDBJ whole genome shotgun (WGS) entry which is preliminary data.</text>
</comment>
<sequence length="382" mass="40447">MTTFRALVCDIPGSDAKRTAYRVVHDAFCAEVLRELGQRLEGWPPASASRLLAAEPSAQAAHLPAWLNDLPAAWRHARGQLCQLATNAPRARRHAGHLAWVLCATVFDSLSPPVLQAALREMPEVRLAALFAYGTSHLPLFQYVANHELQRRLASANAESQAVTGEIQACAEVGRLPDAETLRDLSMSLRRRAVLTQALDGGSSTALAAAAAAVISTAQDGTGLAPELQVLLDTLLSHAGGQGDNQNDGDEDTTSMASILTLADNHVAVHASACLQAVRAVHRFVAFARRGMAPVFFGVDGRPLRLARLLAVRAALVDDGGDRPAPRMQLVASIGVRGNHPPVTLIIVAHVGAAGTVTGLADYAQLRNARPERNSGKFAAVV</sequence>
<name>A0A4Q1HJX2_9BURK</name>
<gene>
    <name evidence="1" type="ORF">C7R54_12910</name>
</gene>
<dbReference type="OrthoDB" id="8683374at2"/>
<dbReference type="Proteomes" id="UP000290849">
    <property type="component" value="Unassembled WGS sequence"/>
</dbReference>
<dbReference type="RefSeq" id="WP_129150832.1">
    <property type="nucleotide sequence ID" value="NZ_JBHSDO010000014.1"/>
</dbReference>
<accession>A0A4Q1HJX2</accession>
<reference evidence="1 2" key="1">
    <citation type="journal article" date="2017" name="Int. J. Syst. Evol. Microbiol.">
        <title>Achromobacter aloeverae sp. nov., isolated from the root of Aloe vera (L.) Burm.f.</title>
        <authorList>
            <person name="Kuncharoen N."/>
            <person name="Muramatsu Y."/>
            <person name="Shibata C."/>
            <person name="Kamakura Y."/>
            <person name="Nakagawa Y."/>
            <person name="Tanasupawat S."/>
        </authorList>
    </citation>
    <scope>NUCLEOTIDE SEQUENCE [LARGE SCALE GENOMIC DNA]</scope>
    <source>
        <strain evidence="1 2">AVA-1</strain>
    </source>
</reference>
<keyword evidence="2" id="KW-1185">Reference proteome</keyword>
<protein>
    <submittedName>
        <fullName evidence="1">Uncharacterized protein</fullName>
    </submittedName>
</protein>